<dbReference type="EMBL" id="MDSU01000018">
    <property type="protein sequence ID" value="OSS41180.1"/>
    <property type="molecule type" value="Genomic_DNA"/>
</dbReference>
<evidence type="ECO:0000313" key="4">
    <source>
        <dbReference type="EMBL" id="OSS41180.1"/>
    </source>
</evidence>
<dbReference type="InterPro" id="IPR004300">
    <property type="entry name" value="Glyco_hydro_57_N"/>
</dbReference>
<reference evidence="4 5" key="1">
    <citation type="journal article" date="2017" name="Front. Microbiol.">
        <title>Genome Sequence of Desulfurella amilsii Strain TR1 and Comparative Genomics of Desulfurellaceae Family.</title>
        <authorList>
            <person name="Florentino A.P."/>
            <person name="Stams A.J."/>
            <person name="Sanchez-Andrea I."/>
        </authorList>
    </citation>
    <scope>NUCLEOTIDE SEQUENCE [LARGE SCALE GENOMIC DNA]</scope>
    <source>
        <strain evidence="4 5">TR1</strain>
    </source>
</reference>
<dbReference type="AlphaFoldDB" id="A0A1X4XUH5"/>
<dbReference type="PANTHER" id="PTHR36306:SF1">
    <property type="entry name" value="ALPHA-AMYLASE-RELATED"/>
    <property type="match status" value="1"/>
</dbReference>
<dbReference type="GO" id="GO:0005975">
    <property type="term" value="P:carbohydrate metabolic process"/>
    <property type="evidence" value="ECO:0007669"/>
    <property type="project" value="InterPro"/>
</dbReference>
<dbReference type="OrthoDB" id="5439047at2"/>
<dbReference type="InterPro" id="IPR011330">
    <property type="entry name" value="Glyco_hydro/deAcase_b/a-brl"/>
</dbReference>
<protein>
    <submittedName>
        <fullName evidence="4">Alpha amylase domain protein</fullName>
    </submittedName>
</protein>
<accession>A0A1X4XUH5</accession>
<dbReference type="SUPFAM" id="SSF88713">
    <property type="entry name" value="Glycoside hydrolase/deacetylase"/>
    <property type="match status" value="1"/>
</dbReference>
<evidence type="ECO:0000259" key="3">
    <source>
        <dbReference type="Pfam" id="PF03065"/>
    </source>
</evidence>
<proteinExistence type="inferred from homology"/>
<evidence type="ECO:0000256" key="1">
    <source>
        <dbReference type="ARBA" id="ARBA00006821"/>
    </source>
</evidence>
<dbReference type="PANTHER" id="PTHR36306">
    <property type="entry name" value="ALPHA-AMYLASE-RELATED-RELATED"/>
    <property type="match status" value="1"/>
</dbReference>
<dbReference type="InterPro" id="IPR052046">
    <property type="entry name" value="GH57_Enzymes"/>
</dbReference>
<organism evidence="4 5">
    <name type="scientific">Desulfurella amilsii</name>
    <dbReference type="NCBI Taxonomy" id="1562698"/>
    <lineage>
        <taxon>Bacteria</taxon>
        <taxon>Pseudomonadati</taxon>
        <taxon>Campylobacterota</taxon>
        <taxon>Desulfurellia</taxon>
        <taxon>Desulfurellales</taxon>
        <taxon>Desulfurellaceae</taxon>
        <taxon>Desulfurella</taxon>
    </lineage>
</organism>
<evidence type="ECO:0000256" key="2">
    <source>
        <dbReference type="ARBA" id="ARBA00023277"/>
    </source>
</evidence>
<dbReference type="Pfam" id="PF03065">
    <property type="entry name" value="Glyco_hydro_57"/>
    <property type="match status" value="1"/>
</dbReference>
<evidence type="ECO:0000313" key="5">
    <source>
        <dbReference type="Proteomes" id="UP000194141"/>
    </source>
</evidence>
<dbReference type="STRING" id="1562698.DESAMIL20_733"/>
<dbReference type="Gene3D" id="3.20.110.20">
    <property type="match status" value="1"/>
</dbReference>
<dbReference type="RefSeq" id="WP_086033458.1">
    <property type="nucleotide sequence ID" value="NZ_MDSU01000018.1"/>
</dbReference>
<name>A0A1X4XUH5_9BACT</name>
<keyword evidence="2" id="KW-0119">Carbohydrate metabolism</keyword>
<gene>
    <name evidence="4" type="ORF">DESAMIL20_733</name>
</gene>
<sequence>MKKAKFYLIFHYNLAFSSIEEEQLTQVINKSYFPLLETIKSTNTKTGIELSGYTLEKLIEYSPLFVDELKVLIKSGLVELIGSGYQQIIGPIVPYLVNVKNQQLGLKVYKRVLGIKPSVAFLNEQVFSKSMVDVYKKFYDCICMEWNNPYSINASSWDESFGFAPAIAKGVKSQMPVIWTSSILFQQFQRTATALNTLENYLSMIERFINKGYKYLPIYSSDVEIFNFRPGRFHTENTIVSNEWENIKKIILALKNYGEFLLPSEILQFVNKNVVLDLTHPSQPIIVKKQPKYSLSRWSVAGLGGHYINTLSHNCYENIKAKADNNLWKNLLKFWGSDYRTHTTLNKWQDAVGYLKKYNCEYKIGDFLDAKPIDFDKQVGKITIKSKQYSATFLITKGLALESVYKNKKKLLFGSVNHGELDYISHGADYYTGTTTIESCQFGRLTNLSEARSVEVKKIGENKFFIKGTNYLSDWTIEEKLWVVDFDSKKIVVYDTLELSKPTKASIRMSAFTLLPVNKNSKFWYACKNGGYYKEKFFIGKNTSILHHLPISILQSSNGGLGVTNGHLSFGIGKSTIAKLFIDRAYGSPLVLLQNSPDHDKYLTRVFFSVQEFDDTLKPTTTKFKISYSIFF</sequence>
<feature type="domain" description="Glycoside hydrolase family 57 N-terminal" evidence="3">
    <location>
        <begin position="20"/>
        <end position="145"/>
    </location>
</feature>
<keyword evidence="5" id="KW-1185">Reference proteome</keyword>
<comment type="caution">
    <text evidence="4">The sequence shown here is derived from an EMBL/GenBank/DDBJ whole genome shotgun (WGS) entry which is preliminary data.</text>
</comment>
<dbReference type="GO" id="GO:0003824">
    <property type="term" value="F:catalytic activity"/>
    <property type="evidence" value="ECO:0007669"/>
    <property type="project" value="InterPro"/>
</dbReference>
<comment type="similarity">
    <text evidence="1">Belongs to the glycosyl hydrolase 57 family.</text>
</comment>
<dbReference type="Proteomes" id="UP000194141">
    <property type="component" value="Unassembled WGS sequence"/>
</dbReference>